<proteinExistence type="predicted"/>
<evidence type="ECO:0000313" key="3">
    <source>
        <dbReference type="Proteomes" id="UP001597188"/>
    </source>
</evidence>
<dbReference type="RefSeq" id="WP_137634492.1">
    <property type="nucleotide sequence ID" value="NZ_BJDL01000010.1"/>
</dbReference>
<dbReference type="PANTHER" id="PTHR35149">
    <property type="entry name" value="SLL5132 PROTEIN"/>
    <property type="match status" value="1"/>
</dbReference>
<feature type="domain" description="GmrSD restriction endonucleases N-terminal" evidence="1">
    <location>
        <begin position="13"/>
        <end position="238"/>
    </location>
</feature>
<dbReference type="EMBL" id="JBHTOJ010000008">
    <property type="protein sequence ID" value="MFD1419995.1"/>
    <property type="molecule type" value="Genomic_DNA"/>
</dbReference>
<keyword evidence="3" id="KW-1185">Reference proteome</keyword>
<name>A0ABW4BYZ2_9LACO</name>
<accession>A0ABW4BYZ2</accession>
<reference evidence="3" key="1">
    <citation type="journal article" date="2019" name="Int. J. Syst. Evol. Microbiol.">
        <title>The Global Catalogue of Microorganisms (GCM) 10K type strain sequencing project: providing services to taxonomists for standard genome sequencing and annotation.</title>
        <authorList>
            <consortium name="The Broad Institute Genomics Platform"/>
            <consortium name="The Broad Institute Genome Sequencing Center for Infectious Disease"/>
            <person name="Wu L."/>
            <person name="Ma J."/>
        </authorList>
    </citation>
    <scope>NUCLEOTIDE SEQUENCE [LARGE SCALE GENOMIC DNA]</scope>
    <source>
        <strain evidence="3">CCM 8931</strain>
    </source>
</reference>
<evidence type="ECO:0000259" key="1">
    <source>
        <dbReference type="Pfam" id="PF03235"/>
    </source>
</evidence>
<protein>
    <submittedName>
        <fullName evidence="2">DUF262 domain-containing protein</fullName>
    </submittedName>
</protein>
<dbReference type="Pfam" id="PF03235">
    <property type="entry name" value="GmrSD_N"/>
    <property type="match status" value="1"/>
</dbReference>
<gene>
    <name evidence="2" type="ORF">ACFQ5L_03345</name>
</gene>
<comment type="caution">
    <text evidence="2">The sequence shown here is derived from an EMBL/GenBank/DDBJ whole genome shotgun (WGS) entry which is preliminary data.</text>
</comment>
<dbReference type="PANTHER" id="PTHR35149:SF2">
    <property type="entry name" value="DUF262 DOMAIN-CONTAINING PROTEIN"/>
    <property type="match status" value="1"/>
</dbReference>
<evidence type="ECO:0000313" key="2">
    <source>
        <dbReference type="EMBL" id="MFD1419995.1"/>
    </source>
</evidence>
<dbReference type="InterPro" id="IPR004919">
    <property type="entry name" value="GmrSD_N"/>
</dbReference>
<dbReference type="Proteomes" id="UP001597188">
    <property type="component" value="Unassembled WGS sequence"/>
</dbReference>
<sequence>MAGNLSFTQYSLEALFKEVTNMAIPIYQRGYAWGADQVDDLWNDLMEVMDDDQSDHFFGQIVMNNSEGKQYIIDGQQRLTTTVIFLAVIRDALLALAAGDDQNGSEALIRANDLQDDILGKRGKFHLEQSDSVRDYFDTYVQTPNAFSKAPKTNKQSLKNINQTFTLLQKNVTNALHKYTTSNERLNYLKMLYRHLTQSFFVITIVTPDEAAAFVIFETLNARGRDLNASDLLKNHIFRTAQHELELVQETWNQMMDALNNDSGATTRFIRAYWNATRKFATEKSLYKAIHNHITTSSEAVQFTEELAGLADVFVAMTSPKNNAYFSDTKVVDMLMVLKDMGGKTFYPLVLAMVKNKYSEAELLPVLQKIYSFIVYNFTVGGLVANKYEKTFSTIAEQVNDHRLTSVKAINDAIAEDMISVDQFKESWVHFQVKTEKVAKHLLFETYYQDEQAKIDINAVKVLILNGNIENANQIGNKVLITKEENVRIRKQNQPIETVLAESKFAGTRKLAEVKIIDDDFVTERQLAALSPAASFWR</sequence>
<organism evidence="2 3">
    <name type="scientific">Lactiplantibacillus songbeiensis</name>
    <dbReference type="NCBI Taxonomy" id="2559920"/>
    <lineage>
        <taxon>Bacteria</taxon>
        <taxon>Bacillati</taxon>
        <taxon>Bacillota</taxon>
        <taxon>Bacilli</taxon>
        <taxon>Lactobacillales</taxon>
        <taxon>Lactobacillaceae</taxon>
        <taxon>Lactiplantibacillus</taxon>
    </lineage>
</organism>